<evidence type="ECO:0000313" key="9">
    <source>
        <dbReference type="EMBL" id="ULP36573.1"/>
    </source>
</evidence>
<dbReference type="InterPro" id="IPR051791">
    <property type="entry name" value="Pra-immunoreactive"/>
</dbReference>
<evidence type="ECO:0000313" key="10">
    <source>
        <dbReference type="Proteomes" id="UP001055159"/>
    </source>
</evidence>
<dbReference type="EMBL" id="CP092427">
    <property type="protein sequence ID" value="ULP36573.1"/>
    <property type="molecule type" value="Genomic_DNA"/>
</dbReference>
<keyword evidence="4 6" id="KW-1133">Transmembrane helix</keyword>
<dbReference type="RefSeq" id="WP_043413525.1">
    <property type="nucleotide sequence ID" value="NZ_CP092427.2"/>
</dbReference>
<reference evidence="9" key="3">
    <citation type="submission" date="2022-08" db="EMBL/GenBank/DDBJ databases">
        <title>Whole genome sequencing of non-tuberculosis mycobacteria type-strains.</title>
        <authorList>
            <person name="Igarashi Y."/>
            <person name="Osugi A."/>
            <person name="Mitarai S."/>
        </authorList>
    </citation>
    <scope>NUCLEOTIDE SEQUENCE</scope>
    <source>
        <strain evidence="9">JCM 16372</strain>
    </source>
</reference>
<evidence type="ECO:0000313" key="11">
    <source>
        <dbReference type="Proteomes" id="UP001140272"/>
    </source>
</evidence>
<organism evidence="8 11">
    <name type="scientific">Mycolicibacterium rufum</name>
    <dbReference type="NCBI Taxonomy" id="318424"/>
    <lineage>
        <taxon>Bacteria</taxon>
        <taxon>Bacillati</taxon>
        <taxon>Actinomycetota</taxon>
        <taxon>Actinomycetes</taxon>
        <taxon>Mycobacteriales</taxon>
        <taxon>Mycobacteriaceae</taxon>
        <taxon>Mycolicibacterium</taxon>
    </lineage>
</organism>
<comment type="subcellular location">
    <subcellularLocation>
        <location evidence="1">Cell membrane</location>
        <topology evidence="1">Multi-pass membrane protein</topology>
    </subcellularLocation>
</comment>
<gene>
    <name evidence="8" type="ORF">H7H73_32115</name>
    <name evidence="9" type="ORF">MJO55_25925</name>
</gene>
<evidence type="ECO:0000256" key="6">
    <source>
        <dbReference type="SAM" id="Phobius"/>
    </source>
</evidence>
<evidence type="ECO:0000256" key="5">
    <source>
        <dbReference type="ARBA" id="ARBA00023136"/>
    </source>
</evidence>
<evidence type="ECO:0000256" key="4">
    <source>
        <dbReference type="ARBA" id="ARBA00022989"/>
    </source>
</evidence>
<evidence type="ECO:0000256" key="3">
    <source>
        <dbReference type="ARBA" id="ARBA00022692"/>
    </source>
</evidence>
<keyword evidence="3 6" id="KW-0812">Transmembrane</keyword>
<protein>
    <submittedName>
        <fullName evidence="8">RDD family protein</fullName>
    </submittedName>
</protein>
<keyword evidence="10" id="KW-1185">Reference proteome</keyword>
<feature type="transmembrane region" description="Helical" evidence="6">
    <location>
        <begin position="103"/>
        <end position="122"/>
    </location>
</feature>
<dbReference type="GO" id="GO:0005886">
    <property type="term" value="C:plasma membrane"/>
    <property type="evidence" value="ECO:0007669"/>
    <property type="project" value="UniProtKB-SubCell"/>
</dbReference>
<feature type="transmembrane region" description="Helical" evidence="6">
    <location>
        <begin position="15"/>
        <end position="38"/>
    </location>
</feature>
<feature type="transmembrane region" description="Helical" evidence="6">
    <location>
        <begin position="50"/>
        <end position="68"/>
    </location>
</feature>
<dbReference type="InterPro" id="IPR010432">
    <property type="entry name" value="RDD"/>
</dbReference>
<keyword evidence="2" id="KW-1003">Cell membrane</keyword>
<proteinExistence type="predicted"/>
<dbReference type="Proteomes" id="UP001055159">
    <property type="component" value="Chromosome"/>
</dbReference>
<evidence type="ECO:0000256" key="2">
    <source>
        <dbReference type="ARBA" id="ARBA00022475"/>
    </source>
</evidence>
<evidence type="ECO:0000259" key="7">
    <source>
        <dbReference type="Pfam" id="PF06271"/>
    </source>
</evidence>
<evidence type="ECO:0000313" key="8">
    <source>
        <dbReference type="EMBL" id="MCV7074228.1"/>
    </source>
</evidence>
<sequence length="143" mass="14831">MTGPDERTAGVVSRAVAAVVDLVVVGALLALLYVGLILTRLALHPGAFRFPALNLVFSGTVAFGAAVLYLTGCWAVSGCTAGAVVMGLKVVSRAGRRLAPLVALLRAAACVVFPLGLAWVAVDARRRSLQDIAFGSRVVYVRP</sequence>
<evidence type="ECO:0000256" key="1">
    <source>
        <dbReference type="ARBA" id="ARBA00004651"/>
    </source>
</evidence>
<dbReference type="AlphaFoldDB" id="A0A9X3BKF7"/>
<keyword evidence="5 6" id="KW-0472">Membrane</keyword>
<dbReference type="PANTHER" id="PTHR36115">
    <property type="entry name" value="PROLINE-RICH ANTIGEN HOMOLOG-RELATED"/>
    <property type="match status" value="1"/>
</dbReference>
<dbReference type="Pfam" id="PF06271">
    <property type="entry name" value="RDD"/>
    <property type="match status" value="1"/>
</dbReference>
<accession>A0A9X3BKF7</accession>
<feature type="domain" description="RDD" evidence="7">
    <location>
        <begin position="8"/>
        <end position="133"/>
    </location>
</feature>
<name>A0A9X3BKF7_9MYCO</name>
<reference evidence="8" key="1">
    <citation type="submission" date="2020-07" db="EMBL/GenBank/DDBJ databases">
        <authorList>
            <person name="Pettersson B.M.F."/>
            <person name="Behra P.R.K."/>
            <person name="Ramesh M."/>
            <person name="Das S."/>
            <person name="Dasgupta S."/>
            <person name="Kirsebom L.A."/>
        </authorList>
    </citation>
    <scope>NUCLEOTIDE SEQUENCE</scope>
    <source>
        <strain evidence="8">DSM 45406</strain>
    </source>
</reference>
<dbReference type="Proteomes" id="UP001140272">
    <property type="component" value="Unassembled WGS sequence"/>
</dbReference>
<dbReference type="EMBL" id="JACKRN010001044">
    <property type="protein sequence ID" value="MCV7074228.1"/>
    <property type="molecule type" value="Genomic_DNA"/>
</dbReference>
<reference evidence="8" key="2">
    <citation type="journal article" date="2022" name="BMC Genomics">
        <title>Comparative genome analysis of mycobacteria focusing on tRNA and non-coding RNA.</title>
        <authorList>
            <person name="Behra P.R.K."/>
            <person name="Pettersson B.M.F."/>
            <person name="Ramesh M."/>
            <person name="Das S."/>
            <person name="Dasgupta S."/>
            <person name="Kirsebom L.A."/>
        </authorList>
    </citation>
    <scope>NUCLEOTIDE SEQUENCE</scope>
    <source>
        <strain evidence="8">DSM 45406</strain>
    </source>
</reference>